<dbReference type="InterPro" id="IPR029021">
    <property type="entry name" value="Prot-tyrosine_phosphatase-like"/>
</dbReference>
<accession>A0ABN7SFW9</accession>
<dbReference type="Proteomes" id="UP001158576">
    <property type="component" value="Chromosome XSR"/>
</dbReference>
<dbReference type="InterPro" id="IPR016130">
    <property type="entry name" value="Tyr_Pase_AS"/>
</dbReference>
<organism evidence="4 5">
    <name type="scientific">Oikopleura dioica</name>
    <name type="common">Tunicate</name>
    <dbReference type="NCBI Taxonomy" id="34765"/>
    <lineage>
        <taxon>Eukaryota</taxon>
        <taxon>Metazoa</taxon>
        <taxon>Chordata</taxon>
        <taxon>Tunicata</taxon>
        <taxon>Appendicularia</taxon>
        <taxon>Copelata</taxon>
        <taxon>Oikopleuridae</taxon>
        <taxon>Oikopleura</taxon>
    </lineage>
</organism>
<dbReference type="Gene3D" id="3.90.190.10">
    <property type="entry name" value="Protein tyrosine phosphatase superfamily"/>
    <property type="match status" value="1"/>
</dbReference>
<keyword evidence="5" id="KW-1185">Reference proteome</keyword>
<dbReference type="InterPro" id="IPR020422">
    <property type="entry name" value="TYR_PHOSPHATASE_DUAL_dom"/>
</dbReference>
<dbReference type="Pfam" id="PF22785">
    <property type="entry name" value="Tc-R-P"/>
    <property type="match status" value="1"/>
</dbReference>
<keyword evidence="1" id="KW-0378">Hydrolase</keyword>
<dbReference type="SMART" id="SM00195">
    <property type="entry name" value="DSPc"/>
    <property type="match status" value="1"/>
</dbReference>
<evidence type="ECO:0000313" key="5">
    <source>
        <dbReference type="Proteomes" id="UP001158576"/>
    </source>
</evidence>
<dbReference type="PROSITE" id="PS00383">
    <property type="entry name" value="TYR_PHOSPHATASE_1"/>
    <property type="match status" value="1"/>
</dbReference>
<feature type="domain" description="Tyrosine specific protein phosphatases" evidence="3">
    <location>
        <begin position="132"/>
        <end position="199"/>
    </location>
</feature>
<reference evidence="4 5" key="1">
    <citation type="submission" date="2021-04" db="EMBL/GenBank/DDBJ databases">
        <authorList>
            <person name="Bliznina A."/>
        </authorList>
    </citation>
    <scope>NUCLEOTIDE SEQUENCE [LARGE SCALE GENOMIC DNA]</scope>
</reference>
<evidence type="ECO:0000259" key="2">
    <source>
        <dbReference type="PROSITE" id="PS50054"/>
    </source>
</evidence>
<evidence type="ECO:0000256" key="1">
    <source>
        <dbReference type="ARBA" id="ARBA00022801"/>
    </source>
</evidence>
<dbReference type="PROSITE" id="PS50054">
    <property type="entry name" value="TYR_PHOSPHATASE_DUAL"/>
    <property type="match status" value="1"/>
</dbReference>
<gene>
    <name evidence="4" type="ORF">OKIOD_LOCUS6296</name>
</gene>
<sequence length="367" mass="41348">MEPSVSLLGEGIRKVTPTGVACKVGCGAKCKHEQRNFAFSTSVVPRLSSSWIWPSKLLAIARPAEDFFPDNVKYFKSAGIRSIVNLQEPGEHEHCGTLLAQSGFTYSPERLMAEKISFYSYPTKDYGVYSVDQMFDICKVISFAISEGACAVHCHAGLGRTGVVCAAWLIFDMGFTDVEAFTHVRATRPGSIQSRPQIASVSNFFQVLKQLRTWPLKSLSVDELYLRGMKAYNKHEFGKNPLVHPFILVLRKYLSLELIEEELPRTMSKWIHLERVKEGAWNSIRYLSKAQLDQLLREWLSDLKEPLLPELKDAKTDKLSDVQLNTAKMVYSILEDLNMSQDDICVLLTRDRAASNNRLCLISSNAS</sequence>
<dbReference type="EMBL" id="OU015569">
    <property type="protein sequence ID" value="CAG5096695.1"/>
    <property type="molecule type" value="Genomic_DNA"/>
</dbReference>
<dbReference type="PANTHER" id="PTHR23339">
    <property type="entry name" value="TYROSINE SPECIFIC PROTEIN PHOSPHATASE AND DUAL SPECIFICITY PROTEIN PHOSPHATASE"/>
    <property type="match status" value="1"/>
</dbReference>
<dbReference type="InterPro" id="IPR003595">
    <property type="entry name" value="Tyr_Pase_cat"/>
</dbReference>
<dbReference type="SUPFAM" id="SSF52799">
    <property type="entry name" value="(Phosphotyrosine protein) phosphatases II"/>
    <property type="match status" value="1"/>
</dbReference>
<feature type="domain" description="Tyrosine-protein phosphatase" evidence="2">
    <location>
        <begin position="48"/>
        <end position="217"/>
    </location>
</feature>
<dbReference type="PROSITE" id="PS50056">
    <property type="entry name" value="TYR_PHOSPHATASE_2"/>
    <property type="match status" value="1"/>
</dbReference>
<name>A0ABN7SFW9_OIKDI</name>
<dbReference type="InterPro" id="IPR000387">
    <property type="entry name" value="Tyr_Pase_dom"/>
</dbReference>
<evidence type="ECO:0000259" key="3">
    <source>
        <dbReference type="PROSITE" id="PS50056"/>
    </source>
</evidence>
<evidence type="ECO:0000313" key="4">
    <source>
        <dbReference type="EMBL" id="CAG5096695.1"/>
    </source>
</evidence>
<proteinExistence type="predicted"/>
<protein>
    <submittedName>
        <fullName evidence="4">Oidioi.mRNA.OKI2018_I69.XSR.g14738.t1.cds</fullName>
    </submittedName>
</protein>
<dbReference type="InterPro" id="IPR050561">
    <property type="entry name" value="PTP"/>
</dbReference>
<dbReference type="SMART" id="SM00404">
    <property type="entry name" value="PTPc_motif"/>
    <property type="match status" value="1"/>
</dbReference>